<sequence>MASATNTKTTNLKENMISTIFAARLWQISYCSTLFTKASISVTDSSVIGTNSFVPIGWYLWSLYHALTRNFGYLAFIDLVIDRECVLNQAKMSGKIGRRVKDRIQMLNPVEQVIYISSYLELDSFLLYFKNNQARGRTWDLPLRRRTLYPLSYEATSHSVGFMLYPMEVKE</sequence>
<comment type="caution">
    <text evidence="1">The sequence shown here is derived from an EMBL/GenBank/DDBJ whole genome shotgun (WGS) entry which is preliminary data.</text>
</comment>
<dbReference type="EMBL" id="MCFE01000427">
    <property type="protein sequence ID" value="ORX89701.1"/>
    <property type="molecule type" value="Genomic_DNA"/>
</dbReference>
<protein>
    <submittedName>
        <fullName evidence="1">Uncharacterized protein</fullName>
    </submittedName>
</protein>
<dbReference type="AlphaFoldDB" id="A0A1Y1XVB4"/>
<keyword evidence="2" id="KW-1185">Reference proteome</keyword>
<reference evidence="1 2" key="1">
    <citation type="submission" date="2016-07" db="EMBL/GenBank/DDBJ databases">
        <title>Pervasive Adenine N6-methylation of Active Genes in Fungi.</title>
        <authorList>
            <consortium name="DOE Joint Genome Institute"/>
            <person name="Mondo S.J."/>
            <person name="Dannebaum R.O."/>
            <person name="Kuo R.C."/>
            <person name="Labutti K."/>
            <person name="Haridas S."/>
            <person name="Kuo A."/>
            <person name="Salamov A."/>
            <person name="Ahrendt S.R."/>
            <person name="Lipzen A."/>
            <person name="Sullivan W."/>
            <person name="Andreopoulos W.B."/>
            <person name="Clum A."/>
            <person name="Lindquist E."/>
            <person name="Daum C."/>
            <person name="Ramamoorthy G.K."/>
            <person name="Gryganskyi A."/>
            <person name="Culley D."/>
            <person name="Magnuson J.K."/>
            <person name="James T.Y."/>
            <person name="O'Malley M.A."/>
            <person name="Stajich J.E."/>
            <person name="Spatafora J.W."/>
            <person name="Visel A."/>
            <person name="Grigoriev I.V."/>
        </authorList>
    </citation>
    <scope>NUCLEOTIDE SEQUENCE [LARGE SCALE GENOMIC DNA]</scope>
    <source>
        <strain evidence="1 2">CBS 931.73</strain>
    </source>
</reference>
<dbReference type="InParanoid" id="A0A1Y1XVB4"/>
<name>A0A1Y1XVB4_9FUNG</name>
<dbReference type="Proteomes" id="UP000193498">
    <property type="component" value="Unassembled WGS sequence"/>
</dbReference>
<proteinExistence type="predicted"/>
<accession>A0A1Y1XVB4</accession>
<evidence type="ECO:0000313" key="1">
    <source>
        <dbReference type="EMBL" id="ORX89701.1"/>
    </source>
</evidence>
<gene>
    <name evidence="1" type="ORF">K493DRAFT_305550</name>
</gene>
<evidence type="ECO:0000313" key="2">
    <source>
        <dbReference type="Proteomes" id="UP000193498"/>
    </source>
</evidence>
<organism evidence="1 2">
    <name type="scientific">Basidiobolus meristosporus CBS 931.73</name>
    <dbReference type="NCBI Taxonomy" id="1314790"/>
    <lineage>
        <taxon>Eukaryota</taxon>
        <taxon>Fungi</taxon>
        <taxon>Fungi incertae sedis</taxon>
        <taxon>Zoopagomycota</taxon>
        <taxon>Entomophthoromycotina</taxon>
        <taxon>Basidiobolomycetes</taxon>
        <taxon>Basidiobolales</taxon>
        <taxon>Basidiobolaceae</taxon>
        <taxon>Basidiobolus</taxon>
    </lineage>
</organism>